<dbReference type="InterPro" id="IPR004500">
    <property type="entry name" value="Pro-tRNA-synth_IIa_bac-type"/>
</dbReference>
<dbReference type="GO" id="GO:0006433">
    <property type="term" value="P:prolyl-tRNA aminoacylation"/>
    <property type="evidence" value="ECO:0007669"/>
    <property type="project" value="InterPro"/>
</dbReference>
<evidence type="ECO:0000256" key="7">
    <source>
        <dbReference type="ARBA" id="ARBA00029731"/>
    </source>
</evidence>
<feature type="domain" description="Aminoacyl-transfer RNA synthetases class-II family profile" evidence="9">
    <location>
        <begin position="34"/>
        <end position="212"/>
    </location>
</feature>
<name>X0X2U3_9ZZZZ</name>
<dbReference type="GO" id="GO:0004827">
    <property type="term" value="F:proline-tRNA ligase activity"/>
    <property type="evidence" value="ECO:0007669"/>
    <property type="project" value="UniProtKB-EC"/>
</dbReference>
<keyword evidence="2" id="KW-0436">Ligase</keyword>
<dbReference type="GO" id="GO:0005829">
    <property type="term" value="C:cytosol"/>
    <property type="evidence" value="ECO:0007669"/>
    <property type="project" value="TreeGrafter"/>
</dbReference>
<dbReference type="InterPro" id="IPR050062">
    <property type="entry name" value="Pro-tRNA_synthetase"/>
</dbReference>
<dbReference type="Gene3D" id="3.30.930.10">
    <property type="entry name" value="Bira Bifunctional Protein, Domain 2"/>
    <property type="match status" value="1"/>
</dbReference>
<accession>X0X2U3</accession>
<dbReference type="InterPro" id="IPR045864">
    <property type="entry name" value="aa-tRNA-synth_II/BPL/LPL"/>
</dbReference>
<dbReference type="PROSITE" id="PS50862">
    <property type="entry name" value="AA_TRNA_LIGASE_II"/>
    <property type="match status" value="1"/>
</dbReference>
<protein>
    <recommendedName>
        <fullName evidence="1">proline--tRNA ligase</fullName>
        <ecNumber evidence="1">6.1.1.15</ecNumber>
    </recommendedName>
    <alternativeName>
        <fullName evidence="7">Prolyl-tRNA synthetase</fullName>
    </alternativeName>
</protein>
<sequence>MRISKLFGKTQREVPAEAETISHQLLLKAGMIHQVAAGVYSYLPLAWRALKKIENIIRDEMDKADGQELMMPVLQPLELWQETGRDLAFGKGLFTLSDRRDRKLALGPTHEEVITKLVRYNVQSYRDLPLLLYQIQTKFRDEPRPRAGLIRVREFTMKDLYSFDIDEDGLNQSYQKMLQAYNNIYTRCGLSALLVEADSGAIGGKDSHEFMI</sequence>
<dbReference type="NCBIfam" id="TIGR00409">
    <property type="entry name" value="proS_fam_II"/>
    <property type="match status" value="1"/>
</dbReference>
<evidence type="ECO:0000256" key="6">
    <source>
        <dbReference type="ARBA" id="ARBA00023146"/>
    </source>
</evidence>
<reference evidence="10" key="1">
    <citation type="journal article" date="2014" name="Front. Microbiol.">
        <title>High frequency of phylogenetically diverse reductive dehalogenase-homologous genes in deep subseafloor sedimentary metagenomes.</title>
        <authorList>
            <person name="Kawai M."/>
            <person name="Futagami T."/>
            <person name="Toyoda A."/>
            <person name="Takaki Y."/>
            <person name="Nishi S."/>
            <person name="Hori S."/>
            <person name="Arai W."/>
            <person name="Tsubouchi T."/>
            <person name="Morono Y."/>
            <person name="Uchiyama I."/>
            <person name="Ito T."/>
            <person name="Fujiyama A."/>
            <person name="Inagaki F."/>
            <person name="Takami H."/>
        </authorList>
    </citation>
    <scope>NUCLEOTIDE SEQUENCE</scope>
    <source>
        <strain evidence="10">Expedition CK06-06</strain>
    </source>
</reference>
<dbReference type="Pfam" id="PF00587">
    <property type="entry name" value="tRNA-synt_2b"/>
    <property type="match status" value="1"/>
</dbReference>
<dbReference type="PANTHER" id="PTHR42753:SF2">
    <property type="entry name" value="PROLINE--TRNA LIGASE"/>
    <property type="match status" value="1"/>
</dbReference>
<organism evidence="10">
    <name type="scientific">marine sediment metagenome</name>
    <dbReference type="NCBI Taxonomy" id="412755"/>
    <lineage>
        <taxon>unclassified sequences</taxon>
        <taxon>metagenomes</taxon>
        <taxon>ecological metagenomes</taxon>
    </lineage>
</organism>
<feature type="non-terminal residue" evidence="10">
    <location>
        <position position="212"/>
    </location>
</feature>
<dbReference type="PRINTS" id="PR01046">
    <property type="entry name" value="TRNASYNTHPRO"/>
</dbReference>
<evidence type="ECO:0000256" key="2">
    <source>
        <dbReference type="ARBA" id="ARBA00022598"/>
    </source>
</evidence>
<dbReference type="PANTHER" id="PTHR42753">
    <property type="entry name" value="MITOCHONDRIAL RIBOSOME PROTEIN L39/PROLYL-TRNA LIGASE FAMILY MEMBER"/>
    <property type="match status" value="1"/>
</dbReference>
<dbReference type="InterPro" id="IPR002314">
    <property type="entry name" value="aa-tRNA-synt_IIb"/>
</dbReference>
<evidence type="ECO:0000256" key="5">
    <source>
        <dbReference type="ARBA" id="ARBA00022917"/>
    </source>
</evidence>
<dbReference type="EMBL" id="BARS01034178">
    <property type="protein sequence ID" value="GAG19326.1"/>
    <property type="molecule type" value="Genomic_DNA"/>
</dbReference>
<evidence type="ECO:0000256" key="1">
    <source>
        <dbReference type="ARBA" id="ARBA00012831"/>
    </source>
</evidence>
<evidence type="ECO:0000313" key="10">
    <source>
        <dbReference type="EMBL" id="GAG19326.1"/>
    </source>
</evidence>
<dbReference type="SUPFAM" id="SSF55681">
    <property type="entry name" value="Class II aaRS and biotin synthetases"/>
    <property type="match status" value="1"/>
</dbReference>
<evidence type="ECO:0000259" key="9">
    <source>
        <dbReference type="PROSITE" id="PS50862"/>
    </source>
</evidence>
<keyword evidence="3" id="KW-0547">Nucleotide-binding</keyword>
<evidence type="ECO:0000256" key="4">
    <source>
        <dbReference type="ARBA" id="ARBA00022840"/>
    </source>
</evidence>
<proteinExistence type="predicted"/>
<keyword evidence="6" id="KW-0030">Aminoacyl-tRNA synthetase</keyword>
<comment type="caution">
    <text evidence="10">The sequence shown here is derived from an EMBL/GenBank/DDBJ whole genome shotgun (WGS) entry which is preliminary data.</text>
</comment>
<dbReference type="InterPro" id="IPR006195">
    <property type="entry name" value="aa-tRNA-synth_II"/>
</dbReference>
<evidence type="ECO:0000256" key="3">
    <source>
        <dbReference type="ARBA" id="ARBA00022741"/>
    </source>
</evidence>
<dbReference type="AlphaFoldDB" id="X0X2U3"/>
<dbReference type="InterPro" id="IPR002316">
    <property type="entry name" value="Pro-tRNA-ligase_IIa"/>
</dbReference>
<dbReference type="EC" id="6.1.1.15" evidence="1"/>
<keyword evidence="5" id="KW-0648">Protein biosynthesis</keyword>
<evidence type="ECO:0000256" key="8">
    <source>
        <dbReference type="ARBA" id="ARBA00047671"/>
    </source>
</evidence>
<comment type="catalytic activity">
    <reaction evidence="8">
        <text>tRNA(Pro) + L-proline + ATP = L-prolyl-tRNA(Pro) + AMP + diphosphate</text>
        <dbReference type="Rhea" id="RHEA:14305"/>
        <dbReference type="Rhea" id="RHEA-COMP:9700"/>
        <dbReference type="Rhea" id="RHEA-COMP:9702"/>
        <dbReference type="ChEBI" id="CHEBI:30616"/>
        <dbReference type="ChEBI" id="CHEBI:33019"/>
        <dbReference type="ChEBI" id="CHEBI:60039"/>
        <dbReference type="ChEBI" id="CHEBI:78442"/>
        <dbReference type="ChEBI" id="CHEBI:78532"/>
        <dbReference type="ChEBI" id="CHEBI:456215"/>
        <dbReference type="EC" id="6.1.1.15"/>
    </reaction>
</comment>
<keyword evidence="4" id="KW-0067">ATP-binding</keyword>
<gene>
    <name evidence="10" type="ORF">S01H1_52845</name>
</gene>
<dbReference type="GO" id="GO:0005524">
    <property type="term" value="F:ATP binding"/>
    <property type="evidence" value="ECO:0007669"/>
    <property type="project" value="UniProtKB-KW"/>
</dbReference>